<dbReference type="KEGG" id="psez:HME7025_02187"/>
<dbReference type="Proteomes" id="UP000245468">
    <property type="component" value="Chromosome"/>
</dbReference>
<reference evidence="2" key="1">
    <citation type="submission" date="2018-05" db="EMBL/GenBank/DDBJ databases">
        <title>Pseudarcicella sp. HME7025 Genome sequencing and assembly.</title>
        <authorList>
            <person name="Kim H."/>
            <person name="Kang H."/>
            <person name="Joh K."/>
        </authorList>
    </citation>
    <scope>NUCLEOTIDE SEQUENCE [LARGE SCALE GENOMIC DNA]</scope>
    <source>
        <strain evidence="2">HME7025</strain>
    </source>
</reference>
<keyword evidence="2" id="KW-1185">Reference proteome</keyword>
<accession>A0A2S2DXC8</accession>
<dbReference type="RefSeq" id="WP_154401967.1">
    <property type="nucleotide sequence ID" value="NZ_CP029346.1"/>
</dbReference>
<evidence type="ECO:0000313" key="2">
    <source>
        <dbReference type="Proteomes" id="UP000245468"/>
    </source>
</evidence>
<organism evidence="1 2">
    <name type="scientific">Aquirufa nivalisilvae</name>
    <dbReference type="NCBI Taxonomy" id="2516557"/>
    <lineage>
        <taxon>Bacteria</taxon>
        <taxon>Pseudomonadati</taxon>
        <taxon>Bacteroidota</taxon>
        <taxon>Cytophagia</taxon>
        <taxon>Cytophagales</taxon>
        <taxon>Flectobacillaceae</taxon>
        <taxon>Aquirufa</taxon>
    </lineage>
</organism>
<gene>
    <name evidence="1" type="ORF">HME7025_02187</name>
</gene>
<dbReference type="EMBL" id="CP029346">
    <property type="protein sequence ID" value="AWL10035.1"/>
    <property type="molecule type" value="Genomic_DNA"/>
</dbReference>
<name>A0A2S2DXC8_9BACT</name>
<protein>
    <recommendedName>
        <fullName evidence="3">AlgX/AlgJ SGNH hydrolase-like domain-containing protein</fullName>
    </recommendedName>
</protein>
<proteinExistence type="predicted"/>
<evidence type="ECO:0008006" key="3">
    <source>
        <dbReference type="Google" id="ProtNLM"/>
    </source>
</evidence>
<dbReference type="AlphaFoldDB" id="A0A2S2DXC8"/>
<sequence>MRRIIALFIFLFFFAILAISSSEKGMHWITQVRYARNDAWGADKYRFGDLYGISYLSDFRIVKDTHLLALPSPSKILSHDYDLTILGDSYLYGSFQINPAYYSRVNSVQMFRWSDSLQHLISTNSSRKKVLLIECVERNMWDRMNLSDARRRLDFQAAKEEKEKDKSTKEILLNQLDRFDSGVKSAIYHPTLESNLDFVLFSMGLLGRIKELKADFTWKVLGRTNPDVQVSQDGQFLYLEETINVQKRGSSFRPIGKDEVNLMVRHLQEMETYYLSHGYDQVLFSLIPNPVAVLETEVGSTNLALEKIRKHPKLRVKIIDPSSALKQNAALNFYQSDSHWNLRGAQIWLNEFNQVLEKLP</sequence>
<dbReference type="OrthoDB" id="961233at2"/>
<evidence type="ECO:0000313" key="1">
    <source>
        <dbReference type="EMBL" id="AWL10035.1"/>
    </source>
</evidence>